<evidence type="ECO:0000313" key="1">
    <source>
        <dbReference type="EMBL" id="PMD56572.1"/>
    </source>
</evidence>
<keyword evidence="2" id="KW-1185">Reference proteome</keyword>
<dbReference type="InParanoid" id="A0A2J6T0N1"/>
<proteinExistence type="predicted"/>
<sequence length="224" mass="24227">MQCLGVLHTDASIGLHGSGRCEGRGRRRDRELRVFVGGRKRRRERKGKRVSTLGRIWWYAPHGWGCGGTGEWASLAGGKAPPAEPIFSTEGRAASDQDPEFYIWGSRNSRLLFTSLATFVYVTSAGRSDEQPNLCSTRIVSISSLIVFWHYSTDGFSILPSAIAGGRPVSAPAATSMATALAEGKPSQLDSHRICQIAENACQDGLTLERQTRDVVGGEATCSL</sequence>
<dbReference type="GeneID" id="36591616"/>
<dbReference type="EMBL" id="KZ613848">
    <property type="protein sequence ID" value="PMD56572.1"/>
    <property type="molecule type" value="Genomic_DNA"/>
</dbReference>
<name>A0A2J6T0N1_9HELO</name>
<organism evidence="1 2">
    <name type="scientific">Hyaloscypha bicolor E</name>
    <dbReference type="NCBI Taxonomy" id="1095630"/>
    <lineage>
        <taxon>Eukaryota</taxon>
        <taxon>Fungi</taxon>
        <taxon>Dikarya</taxon>
        <taxon>Ascomycota</taxon>
        <taxon>Pezizomycotina</taxon>
        <taxon>Leotiomycetes</taxon>
        <taxon>Helotiales</taxon>
        <taxon>Hyaloscyphaceae</taxon>
        <taxon>Hyaloscypha</taxon>
        <taxon>Hyaloscypha bicolor</taxon>
    </lineage>
</organism>
<evidence type="ECO:0000313" key="2">
    <source>
        <dbReference type="Proteomes" id="UP000235371"/>
    </source>
</evidence>
<accession>A0A2J6T0N1</accession>
<gene>
    <name evidence="1" type="ORF">K444DRAFT_632965</name>
</gene>
<dbReference type="AlphaFoldDB" id="A0A2J6T0N1"/>
<protein>
    <submittedName>
        <fullName evidence="1">Uncharacterized protein</fullName>
    </submittedName>
</protein>
<dbReference type="Proteomes" id="UP000235371">
    <property type="component" value="Unassembled WGS sequence"/>
</dbReference>
<reference evidence="1 2" key="1">
    <citation type="submission" date="2016-04" db="EMBL/GenBank/DDBJ databases">
        <title>A degradative enzymes factory behind the ericoid mycorrhizal symbiosis.</title>
        <authorList>
            <consortium name="DOE Joint Genome Institute"/>
            <person name="Martino E."/>
            <person name="Morin E."/>
            <person name="Grelet G."/>
            <person name="Kuo A."/>
            <person name="Kohler A."/>
            <person name="Daghino S."/>
            <person name="Barry K."/>
            <person name="Choi C."/>
            <person name="Cichocki N."/>
            <person name="Clum A."/>
            <person name="Copeland A."/>
            <person name="Hainaut M."/>
            <person name="Haridas S."/>
            <person name="Labutti K."/>
            <person name="Lindquist E."/>
            <person name="Lipzen A."/>
            <person name="Khouja H.-R."/>
            <person name="Murat C."/>
            <person name="Ohm R."/>
            <person name="Olson A."/>
            <person name="Spatafora J."/>
            <person name="Veneault-Fourrey C."/>
            <person name="Henrissat B."/>
            <person name="Grigoriev I."/>
            <person name="Martin F."/>
            <person name="Perotto S."/>
        </authorList>
    </citation>
    <scope>NUCLEOTIDE SEQUENCE [LARGE SCALE GENOMIC DNA]</scope>
    <source>
        <strain evidence="1 2">E</strain>
    </source>
</reference>
<dbReference type="RefSeq" id="XP_024733476.1">
    <property type="nucleotide sequence ID" value="XM_024883539.1"/>
</dbReference>